<dbReference type="Gene3D" id="2.102.10.10">
    <property type="entry name" value="Rieske [2Fe-2S] iron-sulphur domain"/>
    <property type="match status" value="1"/>
</dbReference>
<feature type="domain" description="Rieske" evidence="6">
    <location>
        <begin position="12"/>
        <end position="115"/>
    </location>
</feature>
<dbReference type="GO" id="GO:0051537">
    <property type="term" value="F:2 iron, 2 sulfur cluster binding"/>
    <property type="evidence" value="ECO:0007669"/>
    <property type="project" value="UniProtKB-KW"/>
</dbReference>
<dbReference type="InterPro" id="IPR044043">
    <property type="entry name" value="VanA_C_cat"/>
</dbReference>
<name>A0A2N4TUK6_RALPI</name>
<organism evidence="7 8">
    <name type="scientific">Ralstonia pickettii</name>
    <name type="common">Burkholderia pickettii</name>
    <dbReference type="NCBI Taxonomy" id="329"/>
    <lineage>
        <taxon>Bacteria</taxon>
        <taxon>Pseudomonadati</taxon>
        <taxon>Pseudomonadota</taxon>
        <taxon>Betaproteobacteria</taxon>
        <taxon>Burkholderiales</taxon>
        <taxon>Burkholderiaceae</taxon>
        <taxon>Ralstonia</taxon>
    </lineage>
</organism>
<dbReference type="InterPro" id="IPR017941">
    <property type="entry name" value="Rieske_2Fe-2S"/>
</dbReference>
<dbReference type="InterPro" id="IPR036922">
    <property type="entry name" value="Rieske_2Fe-2S_sf"/>
</dbReference>
<dbReference type="PANTHER" id="PTHR21266">
    <property type="entry name" value="IRON-SULFUR DOMAIN CONTAINING PROTEIN"/>
    <property type="match status" value="1"/>
</dbReference>
<dbReference type="AlphaFoldDB" id="A0A2N4TUK6"/>
<keyword evidence="3" id="KW-0560">Oxidoreductase</keyword>
<keyword evidence="2" id="KW-0479">Metal-binding</keyword>
<evidence type="ECO:0000259" key="6">
    <source>
        <dbReference type="PROSITE" id="PS51296"/>
    </source>
</evidence>
<dbReference type="Pfam" id="PF19112">
    <property type="entry name" value="VanA_C"/>
    <property type="match status" value="1"/>
</dbReference>
<dbReference type="Pfam" id="PF00355">
    <property type="entry name" value="Rieske"/>
    <property type="match status" value="1"/>
</dbReference>
<evidence type="ECO:0000256" key="1">
    <source>
        <dbReference type="ARBA" id="ARBA00022714"/>
    </source>
</evidence>
<evidence type="ECO:0000256" key="4">
    <source>
        <dbReference type="ARBA" id="ARBA00023004"/>
    </source>
</evidence>
<evidence type="ECO:0000313" key="8">
    <source>
        <dbReference type="Proteomes" id="UP000234456"/>
    </source>
</evidence>
<dbReference type="PANTHER" id="PTHR21266:SF60">
    <property type="entry name" value="3-KETOSTEROID-9-ALPHA-MONOOXYGENASE, OXYGENASE COMPONENT"/>
    <property type="match status" value="1"/>
</dbReference>
<reference evidence="7 8" key="1">
    <citation type="submission" date="2017-12" db="EMBL/GenBank/DDBJ databases">
        <title>Draft genome sequence of Ralstonia pickettii 52.</title>
        <authorList>
            <person name="Zheng B."/>
        </authorList>
    </citation>
    <scope>NUCLEOTIDE SEQUENCE [LARGE SCALE GENOMIC DNA]</scope>
    <source>
        <strain evidence="7 8">52</strain>
    </source>
</reference>
<evidence type="ECO:0000256" key="5">
    <source>
        <dbReference type="ARBA" id="ARBA00023014"/>
    </source>
</evidence>
<dbReference type="InterPro" id="IPR050584">
    <property type="entry name" value="Cholesterol_7-desaturase"/>
</dbReference>
<proteinExistence type="predicted"/>
<dbReference type="OrthoDB" id="9790995at2"/>
<sequence length="342" mass="38496">MTAWNTTLLRGWYPVAEAHRLRDKPMRVTVFGRAVVLARLPSGGLLALDDRCPHRHVPLSDGQLVGETLQCRYHGWTFGADGRCTAMPGMCPGTAVPAAQVNAWQVFEHDGLIWMSARPAGEAAPAALPAFLQRLPPGSRRFLWSTLWQARPADALENFLDPLHTHLVHPGLVRSHGARQPMTVTVTQSADGLQVDYAGQPQQSGLLFRLFESPRTMERAHFGIVAPATAQLEYRYANGSALYFTLHFTPEDEMRTRLFATLHVENRWAPAWAVRWFVWPFLYRVAEQDRRIVEAQAANSARFGRQDGMSTELDLVRPMLDAVWKPNGKPVEVGERVMQMWL</sequence>
<evidence type="ECO:0000256" key="3">
    <source>
        <dbReference type="ARBA" id="ARBA00023002"/>
    </source>
</evidence>
<dbReference type="RefSeq" id="WP_102063994.1">
    <property type="nucleotide sequence ID" value="NZ_PKQE01000001.1"/>
</dbReference>
<accession>A0A2N4TUK6</accession>
<gene>
    <name evidence="7" type="ORF">C0Q88_00960</name>
</gene>
<dbReference type="SUPFAM" id="SSF50022">
    <property type="entry name" value="ISP domain"/>
    <property type="match status" value="1"/>
</dbReference>
<keyword evidence="5" id="KW-0411">Iron-sulfur</keyword>
<dbReference type="EMBL" id="PKQE01000001">
    <property type="protein sequence ID" value="PLC43329.1"/>
    <property type="molecule type" value="Genomic_DNA"/>
</dbReference>
<dbReference type="GO" id="GO:0046872">
    <property type="term" value="F:metal ion binding"/>
    <property type="evidence" value="ECO:0007669"/>
    <property type="project" value="UniProtKB-KW"/>
</dbReference>
<comment type="caution">
    <text evidence="7">The sequence shown here is derived from an EMBL/GenBank/DDBJ whole genome shotgun (WGS) entry which is preliminary data.</text>
</comment>
<protein>
    <submittedName>
        <fullName evidence="7">Rieske (2Fe-2S) protein</fullName>
    </submittedName>
</protein>
<evidence type="ECO:0000256" key="2">
    <source>
        <dbReference type="ARBA" id="ARBA00022723"/>
    </source>
</evidence>
<keyword evidence="1" id="KW-0001">2Fe-2S</keyword>
<dbReference type="Gene3D" id="3.90.380.10">
    <property type="entry name" value="Naphthalene 1,2-dioxygenase Alpha Subunit, Chain A, domain 1"/>
    <property type="match status" value="1"/>
</dbReference>
<evidence type="ECO:0000313" key="7">
    <source>
        <dbReference type="EMBL" id="PLC43329.1"/>
    </source>
</evidence>
<keyword evidence="4" id="KW-0408">Iron</keyword>
<dbReference type="Proteomes" id="UP000234456">
    <property type="component" value="Unassembled WGS sequence"/>
</dbReference>
<dbReference type="PROSITE" id="PS51296">
    <property type="entry name" value="RIESKE"/>
    <property type="match status" value="1"/>
</dbReference>
<dbReference type="GO" id="GO:0016491">
    <property type="term" value="F:oxidoreductase activity"/>
    <property type="evidence" value="ECO:0007669"/>
    <property type="project" value="UniProtKB-KW"/>
</dbReference>
<dbReference type="SUPFAM" id="SSF55961">
    <property type="entry name" value="Bet v1-like"/>
    <property type="match status" value="1"/>
</dbReference>